<keyword evidence="3" id="KW-0315">Glutamine amidotransferase</keyword>
<dbReference type="STRING" id="147645.A6J80_12740"/>
<dbReference type="Gene3D" id="3.40.50.880">
    <property type="match status" value="1"/>
</dbReference>
<name>A0A1V0GTD2_9RHOB</name>
<protein>
    <submittedName>
        <fullName evidence="3">Type 1 glutamine amidotransferase</fullName>
    </submittedName>
</protein>
<dbReference type="InterPro" id="IPR029062">
    <property type="entry name" value="Class_I_gatase-like"/>
</dbReference>
<dbReference type="InterPro" id="IPR002818">
    <property type="entry name" value="DJ-1/PfpI"/>
</dbReference>
<evidence type="ECO:0000313" key="4">
    <source>
        <dbReference type="Proteomes" id="UP000191257"/>
    </source>
</evidence>
<gene>
    <name evidence="3" type="ORF">A6J80_12740</name>
</gene>
<dbReference type="NCBIfam" id="TIGR01382">
    <property type="entry name" value="PfpI"/>
    <property type="match status" value="1"/>
</dbReference>
<keyword evidence="4" id="KW-1185">Reference proteome</keyword>
<dbReference type="PANTHER" id="PTHR42733:SF12">
    <property type="entry name" value="PROTEINASE"/>
    <property type="match status" value="1"/>
</dbReference>
<evidence type="ECO:0000313" key="3">
    <source>
        <dbReference type="EMBL" id="ARC37125.1"/>
    </source>
</evidence>
<dbReference type="RefSeq" id="WP_080621742.1">
    <property type="nucleotide sequence ID" value="NZ_CAWMZI010000001.1"/>
</dbReference>
<reference evidence="3" key="1">
    <citation type="submission" date="2017-12" db="EMBL/GenBank/DDBJ databases">
        <title>FDA dAtabase for Regulatory Grade micrObial Sequences (FDA-ARGOS): Supporting development and validation of Infectious Disease Dx tests.</title>
        <authorList>
            <person name="Campos J."/>
            <person name="Goldberg B."/>
            <person name="Tallon L."/>
            <person name="Sadzewicz L."/>
            <person name="Sengamalay N."/>
            <person name="Ott S."/>
            <person name="Godinez A."/>
            <person name="Nagaraj S."/>
            <person name="Vyas G."/>
            <person name="Aluvathingal J."/>
            <person name="Nadendla S."/>
            <person name="Geyer C."/>
            <person name="Nandy P."/>
            <person name="Hobson J."/>
            <person name="Sichtig H."/>
        </authorList>
    </citation>
    <scope>NUCLEOTIDE SEQUENCE</scope>
    <source>
        <strain evidence="3">FDAARGOS_252</strain>
    </source>
</reference>
<feature type="domain" description="DJ-1/PfpI" evidence="2">
    <location>
        <begin position="4"/>
        <end position="167"/>
    </location>
</feature>
<dbReference type="Pfam" id="PF01965">
    <property type="entry name" value="DJ-1_PfpI"/>
    <property type="match status" value="1"/>
</dbReference>
<dbReference type="AlphaFoldDB" id="A0A1V0GTD2"/>
<sequence length="172" mass="18261">MADVLIMASDGFEQSELFVPLEKLREAGHRVDIAAPEAGPIKAWDKKDWGKTVEAGLAIADARVEDYDVLVLPGGVINPDTLRQNDKAIALIRDFAAAGKPVAAICHAPWLLAEAGLAKGRRLTSYGSIRTDMKNAGAEVVDEKVVVDGGIITSRNPDDLDAFVGAIEEALG</sequence>
<dbReference type="SUPFAM" id="SSF52317">
    <property type="entry name" value="Class I glutamine amidotransferase-like"/>
    <property type="match status" value="1"/>
</dbReference>
<dbReference type="EMBL" id="CP020442">
    <property type="protein sequence ID" value="ARC37125.1"/>
    <property type="molecule type" value="Genomic_DNA"/>
</dbReference>
<comment type="similarity">
    <text evidence="1">Belongs to the peptidase C56 family.</text>
</comment>
<accession>A0A1V0GTD2</accession>
<dbReference type="GO" id="GO:0016740">
    <property type="term" value="F:transferase activity"/>
    <property type="evidence" value="ECO:0007669"/>
    <property type="project" value="UniProtKB-KW"/>
</dbReference>
<organism evidence="3 4">
    <name type="scientific">Paracoccus yeei</name>
    <dbReference type="NCBI Taxonomy" id="147645"/>
    <lineage>
        <taxon>Bacteria</taxon>
        <taxon>Pseudomonadati</taxon>
        <taxon>Pseudomonadota</taxon>
        <taxon>Alphaproteobacteria</taxon>
        <taxon>Rhodobacterales</taxon>
        <taxon>Paracoccaceae</taxon>
        <taxon>Paracoccus</taxon>
    </lineage>
</organism>
<dbReference type="eggNOG" id="COG0693">
    <property type="taxonomic scope" value="Bacteria"/>
</dbReference>
<dbReference type="InterPro" id="IPR006286">
    <property type="entry name" value="C56_PfpI-like"/>
</dbReference>
<dbReference type="KEGG" id="pye:A6J80_12740"/>
<evidence type="ECO:0000256" key="1">
    <source>
        <dbReference type="ARBA" id="ARBA00008542"/>
    </source>
</evidence>
<dbReference type="PROSITE" id="PS51276">
    <property type="entry name" value="PEPTIDASE_C56_PFPI"/>
    <property type="match status" value="1"/>
</dbReference>
<evidence type="ECO:0000259" key="2">
    <source>
        <dbReference type="Pfam" id="PF01965"/>
    </source>
</evidence>
<proteinExistence type="inferred from homology"/>
<dbReference type="Proteomes" id="UP000191257">
    <property type="component" value="Chromosome"/>
</dbReference>
<dbReference type="CDD" id="cd03134">
    <property type="entry name" value="GATase1_PfpI_like"/>
    <property type="match status" value="1"/>
</dbReference>
<dbReference type="PANTHER" id="PTHR42733">
    <property type="entry name" value="DJ-1 PROTEIN"/>
    <property type="match status" value="1"/>
</dbReference>